<comment type="caution">
    <text evidence="3">The sequence shown here is derived from an EMBL/GenBank/DDBJ whole genome shotgun (WGS) entry which is preliminary data.</text>
</comment>
<proteinExistence type="predicted"/>
<keyword evidence="2" id="KW-1133">Transmembrane helix</keyword>
<dbReference type="AlphaFoldDB" id="A0A1Y1QL25"/>
<feature type="transmembrane region" description="Helical" evidence="2">
    <location>
        <begin position="12"/>
        <end position="36"/>
    </location>
</feature>
<feature type="coiled-coil region" evidence="1">
    <location>
        <begin position="119"/>
        <end position="146"/>
    </location>
</feature>
<evidence type="ECO:0000256" key="1">
    <source>
        <dbReference type="SAM" id="Coils"/>
    </source>
</evidence>
<dbReference type="Proteomes" id="UP000192491">
    <property type="component" value="Unassembled WGS sequence"/>
</dbReference>
<name>A0A1Y1QL25_9GAMM</name>
<gene>
    <name evidence="3" type="ORF">BWK73_26810</name>
</gene>
<feature type="coiled-coil region" evidence="1">
    <location>
        <begin position="198"/>
        <end position="225"/>
    </location>
</feature>
<accession>A0A1Y1QL25</accession>
<feature type="transmembrane region" description="Helical" evidence="2">
    <location>
        <begin position="56"/>
        <end position="75"/>
    </location>
</feature>
<dbReference type="EMBL" id="MTEJ01000192">
    <property type="protein sequence ID" value="OQX07930.1"/>
    <property type="molecule type" value="Genomic_DNA"/>
</dbReference>
<evidence type="ECO:0000313" key="3">
    <source>
        <dbReference type="EMBL" id="OQX07930.1"/>
    </source>
</evidence>
<sequence>MGVFQMIFEQKVKLLGVGSLASIAAAVFALGTTKAIQGSALYMTAAEGRTEAEGLMYAAMIAGTAMLASNAAVFMQNKLARVGFTTLAISLAALTIYTTHAGKAYDSDVQIDTTRQSDRERILTEINEYQKNIQRLSESLVKNTEDSTSTDDLPAITTCDKNSKRYTQCNANRTKQMEANTKLLQAAGTGTQTLSKSLDDAKKDKSAAESRLEAFDNETKRLKIEKRHDSLLTNVISSVLPELSSLLGSFFLGFFLKAMYLILQENHMGQFAGQLRDSCGTVWDSEVSRPENGMTRSEIEQWSVISTMSPVQQTAQTPNGAEAEFSAAIDAKTAPLSNRSARAAFPMVTKRRVPEIFEEKFSSKILNCRIDGKGNRNYEYPPEGEEGGNTYYTETAAARRAPVRGIYLAANRGLAV</sequence>
<keyword evidence="2" id="KW-0472">Membrane</keyword>
<keyword evidence="2" id="KW-0812">Transmembrane</keyword>
<reference evidence="3 4" key="1">
    <citation type="submission" date="2017-01" db="EMBL/GenBank/DDBJ databases">
        <title>Novel large sulfur bacteria in the metagenomes of groundwater-fed chemosynthetic microbial mats in the Lake Huron basin.</title>
        <authorList>
            <person name="Sharrar A.M."/>
            <person name="Flood B.E."/>
            <person name="Bailey J.V."/>
            <person name="Jones D.S."/>
            <person name="Biddanda B."/>
            <person name="Ruberg S.A."/>
            <person name="Marcus D.N."/>
            <person name="Dick G.J."/>
        </authorList>
    </citation>
    <scope>NUCLEOTIDE SEQUENCE [LARGE SCALE GENOMIC DNA]</scope>
    <source>
        <strain evidence="3">A8</strain>
    </source>
</reference>
<evidence type="ECO:0000256" key="2">
    <source>
        <dbReference type="SAM" id="Phobius"/>
    </source>
</evidence>
<organism evidence="3 4">
    <name type="scientific">Thiothrix lacustris</name>
    <dbReference type="NCBI Taxonomy" id="525917"/>
    <lineage>
        <taxon>Bacteria</taxon>
        <taxon>Pseudomonadati</taxon>
        <taxon>Pseudomonadota</taxon>
        <taxon>Gammaproteobacteria</taxon>
        <taxon>Thiotrichales</taxon>
        <taxon>Thiotrichaceae</taxon>
        <taxon>Thiothrix</taxon>
    </lineage>
</organism>
<evidence type="ECO:0000313" key="4">
    <source>
        <dbReference type="Proteomes" id="UP000192491"/>
    </source>
</evidence>
<protein>
    <submittedName>
        <fullName evidence="3">Uncharacterized protein</fullName>
    </submittedName>
</protein>
<feature type="transmembrane region" description="Helical" evidence="2">
    <location>
        <begin position="82"/>
        <end position="100"/>
    </location>
</feature>
<keyword evidence="1" id="KW-0175">Coiled coil</keyword>